<evidence type="ECO:0000256" key="5">
    <source>
        <dbReference type="ARBA" id="ARBA00023136"/>
    </source>
</evidence>
<feature type="transmembrane region" description="Helical" evidence="6">
    <location>
        <begin position="100"/>
        <end position="122"/>
    </location>
</feature>
<dbReference type="AlphaFoldDB" id="A0A2S3R3F4"/>
<proteinExistence type="inferred from homology"/>
<dbReference type="InterPro" id="IPR022369">
    <property type="entry name" value="Integral_membrane_TerC_rswitch"/>
</dbReference>
<evidence type="ECO:0000313" key="7">
    <source>
        <dbReference type="EMBL" id="POB48237.1"/>
    </source>
</evidence>
<dbReference type="EMBL" id="PDGH01000081">
    <property type="protein sequence ID" value="POB48237.1"/>
    <property type="molecule type" value="Genomic_DNA"/>
</dbReference>
<comment type="similarity">
    <text evidence="2">Belongs to the TerC family.</text>
</comment>
<comment type="subcellular location">
    <subcellularLocation>
        <location evidence="1">Membrane</location>
        <topology evidence="1">Multi-pass membrane protein</topology>
    </subcellularLocation>
</comment>
<comment type="caution">
    <text evidence="7">The sequence shown here is derived from an EMBL/GenBank/DDBJ whole genome shotgun (WGS) entry which is preliminary data.</text>
</comment>
<dbReference type="InterPro" id="IPR005496">
    <property type="entry name" value="Integral_membrane_TerC"/>
</dbReference>
<keyword evidence="4 6" id="KW-1133">Transmembrane helix</keyword>
<evidence type="ECO:0000256" key="1">
    <source>
        <dbReference type="ARBA" id="ARBA00004141"/>
    </source>
</evidence>
<keyword evidence="5 6" id="KW-0472">Membrane</keyword>
<protein>
    <recommendedName>
        <fullName evidence="9">TerC/Alx family metal homeostasis membrane protein</fullName>
    </recommendedName>
</protein>
<feature type="transmembrane region" description="Helical" evidence="6">
    <location>
        <begin position="327"/>
        <end position="347"/>
    </location>
</feature>
<evidence type="ECO:0000313" key="8">
    <source>
        <dbReference type="Proteomes" id="UP000237466"/>
    </source>
</evidence>
<feature type="transmembrane region" description="Helical" evidence="6">
    <location>
        <begin position="265"/>
        <end position="289"/>
    </location>
</feature>
<feature type="transmembrane region" description="Helical" evidence="6">
    <location>
        <begin position="175"/>
        <end position="197"/>
    </location>
</feature>
<keyword evidence="3 6" id="KW-0812">Transmembrane</keyword>
<feature type="transmembrane region" description="Helical" evidence="6">
    <location>
        <begin position="353"/>
        <end position="372"/>
    </location>
</feature>
<evidence type="ECO:0000256" key="2">
    <source>
        <dbReference type="ARBA" id="ARBA00007511"/>
    </source>
</evidence>
<name>A0A2S3R3F4_VIBVL</name>
<dbReference type="PANTHER" id="PTHR30238">
    <property type="entry name" value="MEMBRANE BOUND PREDICTED REDOX MODULATOR"/>
    <property type="match status" value="1"/>
</dbReference>
<feature type="transmembrane region" description="Helical" evidence="6">
    <location>
        <begin position="142"/>
        <end position="163"/>
    </location>
</feature>
<evidence type="ECO:0000256" key="3">
    <source>
        <dbReference type="ARBA" id="ARBA00022692"/>
    </source>
</evidence>
<dbReference type="Pfam" id="PF03741">
    <property type="entry name" value="TerC"/>
    <property type="match status" value="1"/>
</dbReference>
<gene>
    <name evidence="7" type="ORF">CRN52_10960</name>
</gene>
<dbReference type="NCBIfam" id="TIGR03718">
    <property type="entry name" value="R_switched_Alx"/>
    <property type="match status" value="1"/>
</dbReference>
<feature type="transmembrane region" description="Helical" evidence="6">
    <location>
        <begin position="203"/>
        <end position="220"/>
    </location>
</feature>
<dbReference type="Proteomes" id="UP000237466">
    <property type="component" value="Unassembled WGS sequence"/>
</dbReference>
<evidence type="ECO:0008006" key="9">
    <source>
        <dbReference type="Google" id="ProtNLM"/>
    </source>
</evidence>
<evidence type="ECO:0000256" key="6">
    <source>
        <dbReference type="SAM" id="Phobius"/>
    </source>
</evidence>
<organism evidence="7 8">
    <name type="scientific">Vibrio vulnificus</name>
    <dbReference type="NCBI Taxonomy" id="672"/>
    <lineage>
        <taxon>Bacteria</taxon>
        <taxon>Pseudomonadati</taxon>
        <taxon>Pseudomonadota</taxon>
        <taxon>Gammaproteobacteria</taxon>
        <taxon>Vibrionales</taxon>
        <taxon>Vibrionaceae</taxon>
        <taxon>Vibrio</taxon>
    </lineage>
</organism>
<sequence length="394" mass="44702">MFLCHQQKQRKHSSSLQRDQRIHTQYRIRNDSVPICHVCGRARTIGFSSALEEIMSLFDTSSSLMSNTDLMYGSFALLTIAMVCLDIWQTRGGAISMKKAVGWSLFWFLLAFLFAATIFHFWDFYAPDSLYTHQEATTAFITGYLLEKSLSVDNLFVFAIIFAQYKVPESLRPRALLWGVIGALVLRAMMIAVGAQLLAQYHWILYLFAAFLIWTGIQLARDKEEEEELSPMPEKLIRRFFNVTNDYHGNAVFTRENGQWWATPMLIVIGVIAVMDVMFALDSIPAIFAVTREPFLVLAANVFALLGLRSLYFVLQAMIDKFIYLKPALAVIMMFIGVKMLLVGTAYEIPTIWSLSFLLIVMTTAVVASVIANKKDIEMNEKSLKISNTNNADL</sequence>
<accession>A0A2S3R3F4</accession>
<reference evidence="7 8" key="1">
    <citation type="journal article" date="2018" name="Front. Microbiol.">
        <title>Phylogeny of Vibrio vulnificus from the Analysis of the Core-Genome: Implications for Intra-Species Taxonomy.</title>
        <authorList>
            <person name="Roig F.J."/>
            <person name="Gonzalez-Candelas F."/>
            <person name="Sanjuan E."/>
            <person name="Fouz B."/>
            <person name="Feil E.J."/>
            <person name="Llorens C."/>
            <person name="Baker-Austin C."/>
            <person name="Oliver J.D."/>
            <person name="Danin-Poleg Y."/>
            <person name="Gibas C.J."/>
            <person name="Kashi Y."/>
            <person name="Gulig P.A."/>
            <person name="Morrison S.S."/>
            <person name="Amaro C."/>
        </authorList>
    </citation>
    <scope>NUCLEOTIDE SEQUENCE [LARGE SCALE GENOMIC DNA]</scope>
    <source>
        <strain evidence="7 8">CECT4608</strain>
    </source>
</reference>
<dbReference type="GO" id="GO:0016020">
    <property type="term" value="C:membrane"/>
    <property type="evidence" value="ECO:0007669"/>
    <property type="project" value="UniProtKB-SubCell"/>
</dbReference>
<feature type="transmembrane region" description="Helical" evidence="6">
    <location>
        <begin position="295"/>
        <end position="315"/>
    </location>
</feature>
<evidence type="ECO:0000256" key="4">
    <source>
        <dbReference type="ARBA" id="ARBA00022989"/>
    </source>
</evidence>
<dbReference type="PANTHER" id="PTHR30238:SF0">
    <property type="entry name" value="THYLAKOID MEMBRANE PROTEIN TERC, CHLOROPLASTIC"/>
    <property type="match status" value="1"/>
</dbReference>